<keyword evidence="3" id="KW-1185">Reference proteome</keyword>
<organism evidence="2 3">
    <name type="scientific">Mucisphaera calidilacus</name>
    <dbReference type="NCBI Taxonomy" id="2527982"/>
    <lineage>
        <taxon>Bacteria</taxon>
        <taxon>Pseudomonadati</taxon>
        <taxon>Planctomycetota</taxon>
        <taxon>Phycisphaerae</taxon>
        <taxon>Phycisphaerales</taxon>
        <taxon>Phycisphaeraceae</taxon>
        <taxon>Mucisphaera</taxon>
    </lineage>
</organism>
<sequence>MDKINPGSLALSVTLGLTLATAVSGEIITDDFSTYADQTAFEDVYEVTTTGPAVILQGNNESLRVDFSSSGDASVVRPEAFTVDAETPISIDLDIIGGSGAFAPTSFGIQSIDDESVRLIVQIQRRSDDVEVLVRNLNASFKNRVIASIANSNNYEATWRLSVGPTNVEVFHNGESVGANSHDLNYANYANGAQVFLSSSKGWSGGGTNVDNLKIEGTQVPEPSSLALLGLAGLLASRRGQH</sequence>
<proteinExistence type="predicted"/>
<dbReference type="RefSeq" id="WP_145444602.1">
    <property type="nucleotide sequence ID" value="NZ_CP036280.1"/>
</dbReference>
<gene>
    <name evidence="2" type="ORF">Pan265_03010</name>
</gene>
<protein>
    <recommendedName>
        <fullName evidence="1">Ice-binding protein C-terminal domain-containing protein</fullName>
    </recommendedName>
</protein>
<dbReference type="NCBIfam" id="TIGR02595">
    <property type="entry name" value="PEP_CTERM"/>
    <property type="match status" value="1"/>
</dbReference>
<dbReference type="Proteomes" id="UP000320386">
    <property type="component" value="Chromosome"/>
</dbReference>
<dbReference type="AlphaFoldDB" id="A0A518BU13"/>
<accession>A0A518BU13</accession>
<evidence type="ECO:0000259" key="1">
    <source>
        <dbReference type="Pfam" id="PF07589"/>
    </source>
</evidence>
<reference evidence="2 3" key="1">
    <citation type="submission" date="2019-02" db="EMBL/GenBank/DDBJ databases">
        <title>Deep-cultivation of Planctomycetes and their phenomic and genomic characterization uncovers novel biology.</title>
        <authorList>
            <person name="Wiegand S."/>
            <person name="Jogler M."/>
            <person name="Boedeker C."/>
            <person name="Pinto D."/>
            <person name="Vollmers J."/>
            <person name="Rivas-Marin E."/>
            <person name="Kohn T."/>
            <person name="Peeters S.H."/>
            <person name="Heuer A."/>
            <person name="Rast P."/>
            <person name="Oberbeckmann S."/>
            <person name="Bunk B."/>
            <person name="Jeske O."/>
            <person name="Meyerdierks A."/>
            <person name="Storesund J.E."/>
            <person name="Kallscheuer N."/>
            <person name="Luecker S."/>
            <person name="Lage O.M."/>
            <person name="Pohl T."/>
            <person name="Merkel B.J."/>
            <person name="Hornburger P."/>
            <person name="Mueller R.-W."/>
            <person name="Bruemmer F."/>
            <person name="Labrenz M."/>
            <person name="Spormann A.M."/>
            <person name="Op den Camp H."/>
            <person name="Overmann J."/>
            <person name="Amann R."/>
            <person name="Jetten M.S.M."/>
            <person name="Mascher T."/>
            <person name="Medema M.H."/>
            <person name="Devos D.P."/>
            <person name="Kaster A.-K."/>
            <person name="Ovreas L."/>
            <person name="Rohde M."/>
            <person name="Galperin M.Y."/>
            <person name="Jogler C."/>
        </authorList>
    </citation>
    <scope>NUCLEOTIDE SEQUENCE [LARGE SCALE GENOMIC DNA]</scope>
    <source>
        <strain evidence="2 3">Pan265</strain>
    </source>
</reference>
<dbReference type="KEGG" id="mcad:Pan265_03010"/>
<evidence type="ECO:0000313" key="2">
    <source>
        <dbReference type="EMBL" id="QDU70473.1"/>
    </source>
</evidence>
<name>A0A518BU13_9BACT</name>
<evidence type="ECO:0000313" key="3">
    <source>
        <dbReference type="Proteomes" id="UP000320386"/>
    </source>
</evidence>
<dbReference type="EMBL" id="CP036280">
    <property type="protein sequence ID" value="QDU70473.1"/>
    <property type="molecule type" value="Genomic_DNA"/>
</dbReference>
<dbReference type="Pfam" id="PF07589">
    <property type="entry name" value="PEP-CTERM"/>
    <property type="match status" value="1"/>
</dbReference>
<dbReference type="InterPro" id="IPR013424">
    <property type="entry name" value="Ice-binding_C"/>
</dbReference>
<feature type="domain" description="Ice-binding protein C-terminal" evidence="1">
    <location>
        <begin position="219"/>
        <end position="239"/>
    </location>
</feature>